<name>A0A2H3LEX1_9CHLR</name>
<dbReference type="AlphaFoldDB" id="A0A2H3LEX1"/>
<keyword evidence="2" id="KW-1185">Reference proteome</keyword>
<accession>A0A2H3LEX1</accession>
<gene>
    <name evidence="1" type="ORF">A9Q02_07585</name>
</gene>
<dbReference type="EMBL" id="LYXE01000009">
    <property type="protein sequence ID" value="PDW01317.1"/>
    <property type="molecule type" value="Genomic_DNA"/>
</dbReference>
<evidence type="ECO:0000313" key="2">
    <source>
        <dbReference type="Proteomes" id="UP000220922"/>
    </source>
</evidence>
<evidence type="ECO:0008006" key="3">
    <source>
        <dbReference type="Google" id="ProtNLM"/>
    </source>
</evidence>
<comment type="caution">
    <text evidence="1">The sequence shown here is derived from an EMBL/GenBank/DDBJ whole genome shotgun (WGS) entry which is preliminary data.</text>
</comment>
<reference evidence="1 2" key="1">
    <citation type="submission" date="2016-05" db="EMBL/GenBank/DDBJ databases">
        <authorList>
            <person name="Lavstsen T."/>
            <person name="Jespersen J.S."/>
        </authorList>
    </citation>
    <scope>NUCLEOTIDE SEQUENCE [LARGE SCALE GENOMIC DNA]</scope>
    <source>
        <strain evidence="1 2">B7-9</strain>
    </source>
</reference>
<organism evidence="1 2">
    <name type="scientific">Candidatus Chloroploca asiatica</name>
    <dbReference type="NCBI Taxonomy" id="1506545"/>
    <lineage>
        <taxon>Bacteria</taxon>
        <taxon>Bacillati</taxon>
        <taxon>Chloroflexota</taxon>
        <taxon>Chloroflexia</taxon>
        <taxon>Chloroflexales</taxon>
        <taxon>Chloroflexineae</taxon>
        <taxon>Oscillochloridaceae</taxon>
        <taxon>Candidatus Chloroploca</taxon>
    </lineage>
</organism>
<dbReference type="Proteomes" id="UP000220922">
    <property type="component" value="Unassembled WGS sequence"/>
</dbReference>
<evidence type="ECO:0000313" key="1">
    <source>
        <dbReference type="EMBL" id="PDW01317.1"/>
    </source>
</evidence>
<sequence>MLHNPEGMPPIVSSVMARIERRLPYPGQILVRQGSRVEPEDTIARTLKPLPPYNVNLARVLRIAPEQLERALLVQPNSKVEVGQILARAPGIFGHTYQSPVNGVVMEADAQTGYLTLAPDPVEQAMHAAVRGVVMEVRPYEGVVIETLAAQIYGAFGVGEERSGVLRLMALEPSDIVRPEQIDARSAYAVLICGATMSAAALQRAVEAQVRGIIVGGLEEAALREFLGWSGHEGWRLDAHSWQWPAPRMVPDLPLTIVVTEGFGVRPMNQEIFEQLSLHDGQEALIDGHTILRRPLRRPRVVIPLGRASNAQLEPPSPHLRPGVKVRLLDAQHLGQTAVIHALSAAPRRVASGIRLPAVEVIAADQTSFWLPQSCVEVLG</sequence>
<protein>
    <recommendedName>
        <fullName evidence="3">RnfC Barrel sandwich hybrid domain-containing protein</fullName>
    </recommendedName>
</protein>
<proteinExistence type="predicted"/>